<feature type="compositionally biased region" description="Basic and acidic residues" evidence="1">
    <location>
        <begin position="20"/>
        <end position="39"/>
    </location>
</feature>
<feature type="compositionally biased region" description="Basic and acidic residues" evidence="1">
    <location>
        <begin position="426"/>
        <end position="437"/>
    </location>
</feature>
<dbReference type="Pfam" id="PF10310">
    <property type="entry name" value="DUF5427"/>
    <property type="match status" value="1"/>
</dbReference>
<dbReference type="KEGG" id="vpo:Kpol_1031p29"/>
<dbReference type="EMBL" id="DS480393">
    <property type="protein sequence ID" value="EDO18125.1"/>
    <property type="molecule type" value="Genomic_DNA"/>
</dbReference>
<evidence type="ECO:0008006" key="4">
    <source>
        <dbReference type="Google" id="ProtNLM"/>
    </source>
</evidence>
<dbReference type="GeneID" id="5546395"/>
<dbReference type="GO" id="GO:0005739">
    <property type="term" value="C:mitochondrion"/>
    <property type="evidence" value="ECO:0007669"/>
    <property type="project" value="EnsemblFungi"/>
</dbReference>
<dbReference type="FunCoup" id="A7THW3">
    <property type="interactions" value="42"/>
</dbReference>
<accession>A7THW3</accession>
<dbReference type="Proteomes" id="UP000000267">
    <property type="component" value="Unassembled WGS sequence"/>
</dbReference>
<dbReference type="InterPro" id="IPR018814">
    <property type="entry name" value="DUF5427"/>
</dbReference>
<feature type="region of interest" description="Disordered" evidence="1">
    <location>
        <begin position="1"/>
        <end position="140"/>
    </location>
</feature>
<feature type="region of interest" description="Disordered" evidence="1">
    <location>
        <begin position="426"/>
        <end position="460"/>
    </location>
</feature>
<evidence type="ECO:0000256" key="1">
    <source>
        <dbReference type="SAM" id="MobiDB-lite"/>
    </source>
</evidence>
<dbReference type="RefSeq" id="XP_001645983.1">
    <property type="nucleotide sequence ID" value="XM_001645933.1"/>
</dbReference>
<proteinExistence type="predicted"/>
<gene>
    <name evidence="2" type="ORF">Kpol_1031p29</name>
</gene>
<dbReference type="AlphaFoldDB" id="A7THW3"/>
<dbReference type="eggNOG" id="ENOG502QU4J">
    <property type="taxonomic scope" value="Eukaryota"/>
</dbReference>
<feature type="compositionally biased region" description="Basic and acidic residues" evidence="1">
    <location>
        <begin position="89"/>
        <end position="124"/>
    </location>
</feature>
<dbReference type="InParanoid" id="A7THW3"/>
<protein>
    <recommendedName>
        <fullName evidence="4">Maintenance of telomere capping protein 1</fullName>
    </recommendedName>
</protein>
<dbReference type="STRING" id="436907.A7THW3"/>
<dbReference type="PANTHER" id="PTHR28265:SF1">
    <property type="entry name" value="MAINTENANCE OF TELOMERE CAPPING PROTEIN 1"/>
    <property type="match status" value="1"/>
</dbReference>
<evidence type="ECO:0000313" key="3">
    <source>
        <dbReference type="Proteomes" id="UP000000267"/>
    </source>
</evidence>
<name>A7THW3_VANPO</name>
<organism evidence="3">
    <name type="scientific">Vanderwaltozyma polyspora (strain ATCC 22028 / DSM 70294 / BCRC 21397 / CBS 2163 / NBRC 10782 / NRRL Y-8283 / UCD 57-17)</name>
    <name type="common">Kluyveromyces polysporus</name>
    <dbReference type="NCBI Taxonomy" id="436907"/>
    <lineage>
        <taxon>Eukaryota</taxon>
        <taxon>Fungi</taxon>
        <taxon>Dikarya</taxon>
        <taxon>Ascomycota</taxon>
        <taxon>Saccharomycotina</taxon>
        <taxon>Saccharomycetes</taxon>
        <taxon>Saccharomycetales</taxon>
        <taxon>Saccharomycetaceae</taxon>
        <taxon>Vanderwaltozyma</taxon>
    </lineage>
</organism>
<feature type="compositionally biased region" description="Basic and acidic residues" evidence="1">
    <location>
        <begin position="323"/>
        <end position="341"/>
    </location>
</feature>
<feature type="compositionally biased region" description="Polar residues" evidence="1">
    <location>
        <begin position="53"/>
        <end position="64"/>
    </location>
</feature>
<evidence type="ECO:0000313" key="2">
    <source>
        <dbReference type="EMBL" id="EDO18125.1"/>
    </source>
</evidence>
<dbReference type="OrthoDB" id="5594977at2759"/>
<dbReference type="HOGENOM" id="CLU_042692_0_0_1"/>
<keyword evidence="3" id="KW-1185">Reference proteome</keyword>
<feature type="compositionally biased region" description="Acidic residues" evidence="1">
    <location>
        <begin position="442"/>
        <end position="454"/>
    </location>
</feature>
<reference evidence="2 3" key="1">
    <citation type="journal article" date="2007" name="Proc. Natl. Acad. Sci. U.S.A.">
        <title>Independent sorting-out of thousands of duplicated gene pairs in two yeast species descended from a whole-genome duplication.</title>
        <authorList>
            <person name="Scannell D.R."/>
            <person name="Frank A.C."/>
            <person name="Conant G.C."/>
            <person name="Byrne K.P."/>
            <person name="Woolfit M."/>
            <person name="Wolfe K.H."/>
        </authorList>
    </citation>
    <scope>NUCLEOTIDE SEQUENCE [LARGE SCALE GENOMIC DNA]</scope>
    <source>
        <strain evidence="3">ATCC 22028 / DSM 70294 / BCRC 21397 / CBS 2163 / NBRC 10782 / NRRL Y-8283 / UCD 57-17</strain>
    </source>
</reference>
<dbReference type="PhylomeDB" id="A7THW3"/>
<dbReference type="OMA" id="RIHLVHD"/>
<sequence>MAAKPNTDADEVFEFLDSLPEAKKNDQNDQSKDNGKKDEDILDFLDELEKSNLELNKNKTNSGDSANNNKNKKKASNNTKQESKPQSVGKEETKKAPIKNNEQKPVKEEIKEVPLDEVTNKEESINENQEQDSVPKEGTPLNDPITSFSNWWSSSGSAAVTNIWNKTQKQASELQKKIVDEQSQIPIKELTSLTSKLKTSTITDLANRLQEIVVGETEEVLRIHLVHDLVNYPLLQYHVEQKFHDVLSSQVQGGIRIFVDEWTNPNERELYEKEVEPTSKESKKRQLNMFNGKVVEGEKLAFANLDNAIKLFHKSRENIIKQQKEAKLAETDQDQESKQSDTEAGDEEDNISDIFISILPVSVPGTNKDDPIKTTDGNAPGNFSFIIVLKDITNDITSITRSQGYPSKWAGWLEGSYELTSKDDAISQAKEKDEKKKQSSSNEEDEEDEEDESNNIDPSEWVKEWIEDGLSLTFGIAAQNYVIERMGF</sequence>
<dbReference type="PANTHER" id="PTHR28265">
    <property type="entry name" value="MAINTENANCE OF TELOMERE CAPPING PROTEIN 1"/>
    <property type="match status" value="1"/>
</dbReference>
<feature type="region of interest" description="Disordered" evidence="1">
    <location>
        <begin position="323"/>
        <end position="350"/>
    </location>
</feature>